<keyword evidence="1" id="KW-0812">Transmembrane</keyword>
<keyword evidence="1" id="KW-0472">Membrane</keyword>
<evidence type="ECO:0000256" key="1">
    <source>
        <dbReference type="SAM" id="Phobius"/>
    </source>
</evidence>
<feature type="transmembrane region" description="Helical" evidence="1">
    <location>
        <begin position="64"/>
        <end position="86"/>
    </location>
</feature>
<organism evidence="2 3">
    <name type="scientific">Tectimicrobiota bacterium</name>
    <dbReference type="NCBI Taxonomy" id="2528274"/>
    <lineage>
        <taxon>Bacteria</taxon>
        <taxon>Pseudomonadati</taxon>
        <taxon>Nitrospinota/Tectimicrobiota group</taxon>
        <taxon>Candidatus Tectimicrobiota</taxon>
    </lineage>
</organism>
<name>A0A933GML2_UNCTE</name>
<evidence type="ECO:0000313" key="2">
    <source>
        <dbReference type="EMBL" id="MBI4595509.1"/>
    </source>
</evidence>
<dbReference type="Proteomes" id="UP000772181">
    <property type="component" value="Unassembled WGS sequence"/>
</dbReference>
<evidence type="ECO:0000313" key="3">
    <source>
        <dbReference type="Proteomes" id="UP000772181"/>
    </source>
</evidence>
<proteinExistence type="predicted"/>
<sequence length="91" mass="10953">MKIAVPDINLLEYFEPFFAFRFIVFLIFAAIFFYEIFDLALWYHNLPGLAKKYIKMKVITLKLGTLKSELILTGMLFLFWFFVLWLNLKLM</sequence>
<feature type="transmembrane region" description="Helical" evidence="1">
    <location>
        <begin position="20"/>
        <end position="43"/>
    </location>
</feature>
<comment type="caution">
    <text evidence="2">The sequence shown here is derived from an EMBL/GenBank/DDBJ whole genome shotgun (WGS) entry which is preliminary data.</text>
</comment>
<dbReference type="EMBL" id="JACQWF010000176">
    <property type="protein sequence ID" value="MBI4595509.1"/>
    <property type="molecule type" value="Genomic_DNA"/>
</dbReference>
<reference evidence="2" key="1">
    <citation type="submission" date="2020-07" db="EMBL/GenBank/DDBJ databases">
        <title>Huge and variable diversity of episymbiotic CPR bacteria and DPANN archaea in groundwater ecosystems.</title>
        <authorList>
            <person name="He C.Y."/>
            <person name="Keren R."/>
            <person name="Whittaker M."/>
            <person name="Farag I.F."/>
            <person name="Doudna J."/>
            <person name="Cate J.H.D."/>
            <person name="Banfield J.F."/>
        </authorList>
    </citation>
    <scope>NUCLEOTIDE SEQUENCE</scope>
    <source>
        <strain evidence="2">NC_groundwater_1482_Ag_S-0.65um_47_24</strain>
    </source>
</reference>
<dbReference type="AlphaFoldDB" id="A0A933GML2"/>
<gene>
    <name evidence="2" type="ORF">HY730_03920</name>
</gene>
<accession>A0A933GML2</accession>
<protein>
    <submittedName>
        <fullName evidence="2">Uncharacterized protein</fullName>
    </submittedName>
</protein>
<keyword evidence="1" id="KW-1133">Transmembrane helix</keyword>